<sequence length="78" mass="9156">MAKDVFYKASDGTTLWSDNFIDYYDNDSCPNVHLIRDGDVFKDIEHNKIYKIDGKMIYLREDHGVGVTGPYIWYKNET</sequence>
<evidence type="ECO:0000313" key="2">
    <source>
        <dbReference type="Proteomes" id="UP000312326"/>
    </source>
</evidence>
<dbReference type="RefSeq" id="WP_139962150.1">
    <property type="nucleotide sequence ID" value="NZ_CP029754.1"/>
</dbReference>
<organism evidence="1 2">
    <name type="scientific">Lactobacillus amylovorus</name>
    <dbReference type="NCBI Taxonomy" id="1604"/>
    <lineage>
        <taxon>Bacteria</taxon>
        <taxon>Bacillati</taxon>
        <taxon>Bacillota</taxon>
        <taxon>Bacilli</taxon>
        <taxon>Lactobacillales</taxon>
        <taxon>Lactobacillaceae</taxon>
        <taxon>Lactobacillus</taxon>
    </lineage>
</organism>
<evidence type="ECO:0000313" key="1">
    <source>
        <dbReference type="EMBL" id="QDD70028.1"/>
    </source>
</evidence>
<dbReference type="EMBL" id="CP029754">
    <property type="protein sequence ID" value="QDD70028.1"/>
    <property type="molecule type" value="Genomic_DNA"/>
</dbReference>
<proteinExistence type="predicted"/>
<accession>A0A5B8EC51</accession>
<name>A0A5B8EC51_LACAM</name>
<protein>
    <submittedName>
        <fullName evidence="1">Uncharacterized protein</fullName>
    </submittedName>
</protein>
<dbReference type="AlphaFoldDB" id="A0A5B8EC51"/>
<reference evidence="1 2" key="1">
    <citation type="submission" date="2018-06" db="EMBL/GenBank/DDBJ databases">
        <title>Complete genome sequnece of Lactobacillus amylovorus PMRA3.</title>
        <authorList>
            <person name="Nam Y.-D."/>
            <person name="Chung W.-H."/>
            <person name="Park Y.S."/>
            <person name="Kang J."/>
        </authorList>
    </citation>
    <scope>NUCLEOTIDE SEQUENCE [LARGE SCALE GENOMIC DNA]</scope>
    <source>
        <strain evidence="1 2">PMRA3</strain>
    </source>
</reference>
<gene>
    <name evidence="1" type="ORF">DM298_03410</name>
</gene>
<dbReference type="Proteomes" id="UP000312326">
    <property type="component" value="Chromosome"/>
</dbReference>